<organism evidence="2 3">
    <name type="scientific">Halosolutus amylolyticus</name>
    <dbReference type="NCBI Taxonomy" id="2932267"/>
    <lineage>
        <taxon>Archaea</taxon>
        <taxon>Methanobacteriati</taxon>
        <taxon>Methanobacteriota</taxon>
        <taxon>Stenosarchaea group</taxon>
        <taxon>Halobacteria</taxon>
        <taxon>Halobacteriales</taxon>
        <taxon>Natrialbaceae</taxon>
        <taxon>Halosolutus</taxon>
    </lineage>
</organism>
<evidence type="ECO:0000313" key="2">
    <source>
        <dbReference type="EMBL" id="MFC4543820.1"/>
    </source>
</evidence>
<feature type="domain" description="DICT" evidence="1">
    <location>
        <begin position="105"/>
        <end position="208"/>
    </location>
</feature>
<gene>
    <name evidence="2" type="ORF">ACFO5R_17990</name>
</gene>
<dbReference type="RefSeq" id="WP_250138411.1">
    <property type="nucleotide sequence ID" value="NZ_JALIQP010000001.1"/>
</dbReference>
<dbReference type="Pfam" id="PF10069">
    <property type="entry name" value="DICT"/>
    <property type="match status" value="1"/>
</dbReference>
<keyword evidence="3" id="KW-1185">Reference proteome</keyword>
<protein>
    <submittedName>
        <fullName evidence="2">DICT sensory domain-containing protein</fullName>
    </submittedName>
</protein>
<comment type="caution">
    <text evidence="2">The sequence shown here is derived from an EMBL/GenBank/DDBJ whole genome shotgun (WGS) entry which is preliminary data.</text>
</comment>
<name>A0ABD5PT99_9EURY</name>
<dbReference type="AlphaFoldDB" id="A0ABD5PT99"/>
<evidence type="ECO:0000313" key="3">
    <source>
        <dbReference type="Proteomes" id="UP001595898"/>
    </source>
</evidence>
<proteinExistence type="predicted"/>
<dbReference type="InterPro" id="IPR019278">
    <property type="entry name" value="DICT_dom"/>
</dbReference>
<dbReference type="InterPro" id="IPR016954">
    <property type="entry name" value="Uncharacterised_Vng0742h"/>
</dbReference>
<dbReference type="Proteomes" id="UP001595898">
    <property type="component" value="Unassembled WGS sequence"/>
</dbReference>
<dbReference type="EMBL" id="JBHSFA010000009">
    <property type="protein sequence ID" value="MFC4543820.1"/>
    <property type="molecule type" value="Genomic_DNA"/>
</dbReference>
<evidence type="ECO:0000259" key="1">
    <source>
        <dbReference type="Pfam" id="PF10069"/>
    </source>
</evidence>
<dbReference type="PIRSF" id="PIRSF030471">
    <property type="entry name" value="STR_Vng0742h_prd"/>
    <property type="match status" value="1"/>
</dbReference>
<reference evidence="2 3" key="1">
    <citation type="journal article" date="2019" name="Int. J. Syst. Evol. Microbiol.">
        <title>The Global Catalogue of Microorganisms (GCM) 10K type strain sequencing project: providing services to taxonomists for standard genome sequencing and annotation.</title>
        <authorList>
            <consortium name="The Broad Institute Genomics Platform"/>
            <consortium name="The Broad Institute Genome Sequencing Center for Infectious Disease"/>
            <person name="Wu L."/>
            <person name="Ma J."/>
        </authorList>
    </citation>
    <scope>NUCLEOTIDE SEQUENCE [LARGE SCALE GENOMIC DNA]</scope>
    <source>
        <strain evidence="2 3">WLHS5</strain>
    </source>
</reference>
<accession>A0ABD5PT99</accession>
<sequence length="237" mass="26720">MTLSDVFDRLEHPRRTITVYASTPQPDVTAQFEPRGVTVRHCSLPEETTQGFLVIRDADGFAGAIGLEEARDFLEPPVYRPWDEAFVDAQYRTLLEVLDATLWHSLDRRQLLATTREIEDRAWRVGRGTLRVGFQRLSAMRAQLPVYARMADETALGIHVYGSDDWNPPTLPGVTIHTDPSDELAQFWFLAFDGGPDDRQACGLLAEERDSGSFAGFWTYDADLVDEIATRARETAD</sequence>